<dbReference type="GO" id="GO:0005737">
    <property type="term" value="C:cytoplasm"/>
    <property type="evidence" value="ECO:0007669"/>
    <property type="project" value="TreeGrafter"/>
</dbReference>
<sequence>MTKVFLTGATGYIGGDALYALHHKHPEFSFSILVRDASKSDRIKAVFPDVRIVNGPLDDYELLKKEAADADIVVHTADASDHVIAANAIAAGLAEGHTAEKPGYWLHTGGTGILTFADSDRGVFGEYDAKVYDDWDGVDELTHLPAHAFHRNVDEIVLGAGTKNAANVKTALLCPPTIYGPGRGPINQKSRQVYSLCRMALQIKKGPLVGAGKSIWNNVHVHDLSNLFVLLAEAAVAGKHHDGIWGANGYYLVENGEHVWGDVSRSVAEIATKEGYFPEAKVEEVNIETCKKFAGFEALSWGLNSRGTAKRAAKLLGWKPVAPSLDEELPGIVKLEYNGLQK</sequence>
<dbReference type="PANTHER" id="PTHR48079:SF6">
    <property type="entry name" value="NAD(P)-BINDING DOMAIN-CONTAINING PROTEIN-RELATED"/>
    <property type="match status" value="1"/>
</dbReference>
<dbReference type="EMBL" id="LFMY01000005">
    <property type="protein sequence ID" value="OKL60673.1"/>
    <property type="molecule type" value="Genomic_DNA"/>
</dbReference>
<comment type="caution">
    <text evidence="2">The sequence shown here is derived from an EMBL/GenBank/DDBJ whole genome shotgun (WGS) entry which is preliminary data.</text>
</comment>
<reference evidence="2 3" key="1">
    <citation type="submission" date="2015-06" db="EMBL/GenBank/DDBJ databases">
        <title>Talaromyces atroroseus IBT 11181 draft genome.</title>
        <authorList>
            <person name="Rasmussen K.B."/>
            <person name="Rasmussen S."/>
            <person name="Petersen B."/>
            <person name="Sicheritz-Ponten T."/>
            <person name="Mortensen U.H."/>
            <person name="Thrane U."/>
        </authorList>
    </citation>
    <scope>NUCLEOTIDE SEQUENCE [LARGE SCALE GENOMIC DNA]</scope>
    <source>
        <strain evidence="2 3">IBT 11181</strain>
    </source>
</reference>
<dbReference type="RefSeq" id="XP_020120794.1">
    <property type="nucleotide sequence ID" value="XM_020266440.1"/>
</dbReference>
<dbReference type="OrthoDB" id="2130169at2759"/>
<evidence type="ECO:0000313" key="2">
    <source>
        <dbReference type="EMBL" id="OKL60673.1"/>
    </source>
</evidence>
<dbReference type="Gene3D" id="3.40.50.720">
    <property type="entry name" value="NAD(P)-binding Rossmann-like Domain"/>
    <property type="match status" value="1"/>
</dbReference>
<dbReference type="SUPFAM" id="SSF51735">
    <property type="entry name" value="NAD(P)-binding Rossmann-fold domains"/>
    <property type="match status" value="1"/>
</dbReference>
<keyword evidence="3" id="KW-1185">Reference proteome</keyword>
<dbReference type="Proteomes" id="UP000214365">
    <property type="component" value="Unassembled WGS sequence"/>
</dbReference>
<protein>
    <recommendedName>
        <fullName evidence="1">NAD-dependent epimerase/dehydratase domain-containing protein</fullName>
    </recommendedName>
</protein>
<dbReference type="InterPro" id="IPR036291">
    <property type="entry name" value="NAD(P)-bd_dom_sf"/>
</dbReference>
<dbReference type="AlphaFoldDB" id="A0A1Q5Q963"/>
<proteinExistence type="predicted"/>
<evidence type="ECO:0000313" key="3">
    <source>
        <dbReference type="Proteomes" id="UP000214365"/>
    </source>
</evidence>
<dbReference type="PANTHER" id="PTHR48079">
    <property type="entry name" value="PROTEIN YEEZ"/>
    <property type="match status" value="1"/>
</dbReference>
<dbReference type="GeneID" id="31003714"/>
<dbReference type="GO" id="GO:0004029">
    <property type="term" value="F:aldehyde dehydrogenase (NAD+) activity"/>
    <property type="evidence" value="ECO:0007669"/>
    <property type="project" value="TreeGrafter"/>
</dbReference>
<name>A0A1Q5Q963_TALAT</name>
<evidence type="ECO:0000259" key="1">
    <source>
        <dbReference type="Pfam" id="PF01370"/>
    </source>
</evidence>
<accession>A0A1Q5Q963</accession>
<organism evidence="2 3">
    <name type="scientific">Talaromyces atroroseus</name>
    <dbReference type="NCBI Taxonomy" id="1441469"/>
    <lineage>
        <taxon>Eukaryota</taxon>
        <taxon>Fungi</taxon>
        <taxon>Dikarya</taxon>
        <taxon>Ascomycota</taxon>
        <taxon>Pezizomycotina</taxon>
        <taxon>Eurotiomycetes</taxon>
        <taxon>Eurotiomycetidae</taxon>
        <taxon>Eurotiales</taxon>
        <taxon>Trichocomaceae</taxon>
        <taxon>Talaromyces</taxon>
        <taxon>Talaromyces sect. Trachyspermi</taxon>
    </lineage>
</organism>
<dbReference type="InterPro" id="IPR051783">
    <property type="entry name" value="NAD(P)-dependent_oxidoreduct"/>
</dbReference>
<dbReference type="Pfam" id="PF01370">
    <property type="entry name" value="Epimerase"/>
    <property type="match status" value="1"/>
</dbReference>
<gene>
    <name evidence="2" type="ORF">UA08_03959</name>
</gene>
<dbReference type="STRING" id="1441469.A0A1Q5Q963"/>
<dbReference type="InterPro" id="IPR001509">
    <property type="entry name" value="Epimerase_deHydtase"/>
</dbReference>
<feature type="domain" description="NAD-dependent epimerase/dehydratase" evidence="1">
    <location>
        <begin position="4"/>
        <end position="240"/>
    </location>
</feature>